<proteinExistence type="predicted"/>
<reference evidence="3" key="1">
    <citation type="submission" date="2016-10" db="EMBL/GenBank/DDBJ databases">
        <authorList>
            <person name="Varghese N."/>
            <person name="Submissions S."/>
        </authorList>
    </citation>
    <scope>NUCLEOTIDE SEQUENCE [LARGE SCALE GENOMIC DNA]</scope>
    <source>
        <strain evidence="3">ATCC 700689</strain>
    </source>
</reference>
<protein>
    <submittedName>
        <fullName evidence="2">Uncharacterized protein</fullName>
    </submittedName>
</protein>
<keyword evidence="1" id="KW-1133">Transmembrane helix</keyword>
<keyword evidence="1" id="KW-0472">Membrane</keyword>
<organism evidence="2 3">
    <name type="scientific">Pseudomonas abietaniphila</name>
    <dbReference type="NCBI Taxonomy" id="89065"/>
    <lineage>
        <taxon>Bacteria</taxon>
        <taxon>Pseudomonadati</taxon>
        <taxon>Pseudomonadota</taxon>
        <taxon>Gammaproteobacteria</taxon>
        <taxon>Pseudomonadales</taxon>
        <taxon>Pseudomonadaceae</taxon>
        <taxon>Pseudomonas</taxon>
    </lineage>
</organism>
<keyword evidence="3" id="KW-1185">Reference proteome</keyword>
<gene>
    <name evidence="2" type="ORF">SAMN05216605_12353</name>
</gene>
<sequence>MNVISAKALNLSSNIWQLYSAVSLVLTRLWIWAFALPAGLVLSVLLVANDFSAAKVISSILVSSHESVSFLQPGSTAGTYQWKQCADSVPSKLTRPAVLSCKDPIIREGTLAEAIAPGAAALAQLYVALALTCLMFMTWVMPRSSYALRYKLACALRLRKPE</sequence>
<dbReference type="STRING" id="89065.SAMN05216605_12353"/>
<dbReference type="Proteomes" id="UP000182894">
    <property type="component" value="Unassembled WGS sequence"/>
</dbReference>
<evidence type="ECO:0000313" key="2">
    <source>
        <dbReference type="EMBL" id="SDJ20314.1"/>
    </source>
</evidence>
<name>A0A1G8RTB6_9PSED</name>
<feature type="transmembrane region" description="Helical" evidence="1">
    <location>
        <begin position="29"/>
        <end position="48"/>
    </location>
</feature>
<dbReference type="OrthoDB" id="10017016at2"/>
<dbReference type="RefSeq" id="WP_074758618.1">
    <property type="nucleotide sequence ID" value="NZ_FNCO01000023.1"/>
</dbReference>
<dbReference type="AlphaFoldDB" id="A0A1G8RTB6"/>
<evidence type="ECO:0000256" key="1">
    <source>
        <dbReference type="SAM" id="Phobius"/>
    </source>
</evidence>
<accession>A0A1G8RTB6</accession>
<evidence type="ECO:0000313" key="3">
    <source>
        <dbReference type="Proteomes" id="UP000182894"/>
    </source>
</evidence>
<dbReference type="EMBL" id="FNCO01000023">
    <property type="protein sequence ID" value="SDJ20314.1"/>
    <property type="molecule type" value="Genomic_DNA"/>
</dbReference>
<feature type="transmembrane region" description="Helical" evidence="1">
    <location>
        <begin position="114"/>
        <end position="141"/>
    </location>
</feature>
<keyword evidence="1" id="KW-0812">Transmembrane</keyword>